<feature type="region of interest" description="Disordered" evidence="1">
    <location>
        <begin position="72"/>
        <end position="97"/>
    </location>
</feature>
<sequence>MAKYAEAGAKEPEIRIKKAKIEIDGLGTFDDCSIVKTKVGFSRLDGAPFEELLDFKLQKEYKEGTMHIGEIQLPGLENKENQAPGPSYSEAANCIHA</sequence>
<name>A0AA36H2T2_CYLNA</name>
<gene>
    <name evidence="2" type="ORF">CYNAS_LOCUS14865</name>
</gene>
<dbReference type="AlphaFoldDB" id="A0AA36H2T2"/>
<evidence type="ECO:0000313" key="2">
    <source>
        <dbReference type="EMBL" id="CAJ0602882.1"/>
    </source>
</evidence>
<dbReference type="EMBL" id="CATQJL010000305">
    <property type="protein sequence ID" value="CAJ0602882.1"/>
    <property type="molecule type" value="Genomic_DNA"/>
</dbReference>
<dbReference type="Proteomes" id="UP001176961">
    <property type="component" value="Unassembled WGS sequence"/>
</dbReference>
<protein>
    <submittedName>
        <fullName evidence="2">Uncharacterized protein</fullName>
    </submittedName>
</protein>
<proteinExistence type="predicted"/>
<reference evidence="2" key="1">
    <citation type="submission" date="2023-07" db="EMBL/GenBank/DDBJ databases">
        <authorList>
            <consortium name="CYATHOMIX"/>
        </authorList>
    </citation>
    <scope>NUCLEOTIDE SEQUENCE</scope>
    <source>
        <strain evidence="2">N/A</strain>
    </source>
</reference>
<organism evidence="2 3">
    <name type="scientific">Cylicocyclus nassatus</name>
    <name type="common">Nematode worm</name>
    <dbReference type="NCBI Taxonomy" id="53992"/>
    <lineage>
        <taxon>Eukaryota</taxon>
        <taxon>Metazoa</taxon>
        <taxon>Ecdysozoa</taxon>
        <taxon>Nematoda</taxon>
        <taxon>Chromadorea</taxon>
        <taxon>Rhabditida</taxon>
        <taxon>Rhabditina</taxon>
        <taxon>Rhabditomorpha</taxon>
        <taxon>Strongyloidea</taxon>
        <taxon>Strongylidae</taxon>
        <taxon>Cylicocyclus</taxon>
    </lineage>
</organism>
<evidence type="ECO:0000313" key="3">
    <source>
        <dbReference type="Proteomes" id="UP001176961"/>
    </source>
</evidence>
<accession>A0AA36H2T2</accession>
<keyword evidence="3" id="KW-1185">Reference proteome</keyword>
<evidence type="ECO:0000256" key="1">
    <source>
        <dbReference type="SAM" id="MobiDB-lite"/>
    </source>
</evidence>
<comment type="caution">
    <text evidence="2">The sequence shown here is derived from an EMBL/GenBank/DDBJ whole genome shotgun (WGS) entry which is preliminary data.</text>
</comment>